<dbReference type="AlphaFoldDB" id="A0A917CRH8"/>
<keyword evidence="12 15" id="KW-0413">Isomerase</keyword>
<dbReference type="Pfam" id="PF12705">
    <property type="entry name" value="PDDEXK_1"/>
    <property type="match status" value="1"/>
</dbReference>
<dbReference type="GO" id="GO:0003677">
    <property type="term" value="F:DNA binding"/>
    <property type="evidence" value="ECO:0007669"/>
    <property type="project" value="UniProtKB-UniRule"/>
</dbReference>
<keyword evidence="20" id="KW-1185">Reference proteome</keyword>
<feature type="domain" description="UvrD-like helicase C-terminal" evidence="18">
    <location>
        <begin position="463"/>
        <end position="732"/>
    </location>
</feature>
<feature type="binding site" evidence="15">
    <location>
        <position position="1046"/>
    </location>
    <ligand>
        <name>Mg(2+)</name>
        <dbReference type="ChEBI" id="CHEBI:18420"/>
    </ligand>
</feature>
<evidence type="ECO:0000256" key="9">
    <source>
        <dbReference type="ARBA" id="ARBA00022842"/>
    </source>
</evidence>
<evidence type="ECO:0000256" key="14">
    <source>
        <dbReference type="ARBA" id="ARBA00048988"/>
    </source>
</evidence>
<dbReference type="Pfam" id="PF00580">
    <property type="entry name" value="UvrD-helicase"/>
    <property type="match status" value="1"/>
</dbReference>
<dbReference type="InterPro" id="IPR027417">
    <property type="entry name" value="P-loop_NTPase"/>
</dbReference>
<dbReference type="GO" id="GO:0008854">
    <property type="term" value="F:exodeoxyribonuclease V activity"/>
    <property type="evidence" value="ECO:0007669"/>
    <property type="project" value="UniProtKB-EC"/>
</dbReference>
<feature type="binding site" evidence="15">
    <location>
        <position position="1033"/>
    </location>
    <ligand>
        <name>Mg(2+)</name>
        <dbReference type="ChEBI" id="CHEBI:18420"/>
    </ligand>
</feature>
<proteinExistence type="inferred from homology"/>
<evidence type="ECO:0000256" key="1">
    <source>
        <dbReference type="ARBA" id="ARBA00022722"/>
    </source>
</evidence>
<dbReference type="SUPFAM" id="SSF52540">
    <property type="entry name" value="P-loop containing nucleoside triphosphate hydrolases"/>
    <property type="match status" value="1"/>
</dbReference>
<keyword evidence="7 15" id="KW-0269">Exonuclease</keyword>
<comment type="catalytic activity">
    <reaction evidence="15">
        <text>Exonucleolytic cleavage (in the presence of ATP) in either 5'- to 3'- or 3'- to 5'-direction to yield 5'-phosphooligonucleotides.</text>
        <dbReference type="EC" id="3.1.11.5"/>
    </reaction>
</comment>
<dbReference type="CDD" id="cd22352">
    <property type="entry name" value="RecB_C-like"/>
    <property type="match status" value="1"/>
</dbReference>
<reference evidence="19" key="2">
    <citation type="submission" date="2020-09" db="EMBL/GenBank/DDBJ databases">
        <authorList>
            <person name="Sun Q."/>
            <person name="Zhou Y."/>
        </authorList>
    </citation>
    <scope>NUCLEOTIDE SEQUENCE</scope>
    <source>
        <strain evidence="19">CGMCC 1.12726</strain>
    </source>
</reference>
<dbReference type="GO" id="GO:0005524">
    <property type="term" value="F:ATP binding"/>
    <property type="evidence" value="ECO:0007669"/>
    <property type="project" value="UniProtKB-UniRule"/>
</dbReference>
<comment type="catalytic activity">
    <reaction evidence="14 15">
        <text>ATP + H2O = ADP + phosphate + H(+)</text>
        <dbReference type="Rhea" id="RHEA:13065"/>
        <dbReference type="ChEBI" id="CHEBI:15377"/>
        <dbReference type="ChEBI" id="CHEBI:15378"/>
        <dbReference type="ChEBI" id="CHEBI:30616"/>
        <dbReference type="ChEBI" id="CHEBI:43474"/>
        <dbReference type="ChEBI" id="CHEBI:456216"/>
        <dbReference type="EC" id="5.6.2.4"/>
    </reaction>
</comment>
<dbReference type="SUPFAM" id="SSF52980">
    <property type="entry name" value="Restriction endonuclease-like"/>
    <property type="match status" value="1"/>
</dbReference>
<comment type="domain">
    <text evidence="15">The C-terminal domain has nuclease activity and interacts with RecD. It interacts with RecA, facilitating its loading onto ssDNA.</text>
</comment>
<name>A0A917CRH8_9GAMM</name>
<dbReference type="InterPro" id="IPR011604">
    <property type="entry name" value="PDDEXK-like_dom_sf"/>
</dbReference>
<protein>
    <recommendedName>
        <fullName evidence="15">RecBCD enzyme subunit RecB</fullName>
        <ecNumber evidence="15">3.1.11.5</ecNumber>
        <ecNumber evidence="15">5.6.2.4</ecNumber>
    </recommendedName>
    <alternativeName>
        <fullName evidence="15">DNA 3'-5' helicase subunit RecB</fullName>
    </alternativeName>
    <alternativeName>
        <fullName evidence="15">Exonuclease V subunit RecB</fullName>
        <shortName evidence="15">ExoV subunit RecB</shortName>
    </alternativeName>
    <alternativeName>
        <fullName evidence="15">Helicase/nuclease RecBCD subunit RecB</fullName>
    </alternativeName>
</protein>
<keyword evidence="3 15" id="KW-0547">Nucleotide-binding</keyword>
<keyword evidence="6 15" id="KW-0347">Helicase</keyword>
<dbReference type="GO" id="GO:0000287">
    <property type="term" value="F:magnesium ion binding"/>
    <property type="evidence" value="ECO:0007669"/>
    <property type="project" value="UniProtKB-UniRule"/>
</dbReference>
<comment type="cofactor">
    <cofactor evidence="15">
        <name>Mg(2+)</name>
        <dbReference type="ChEBI" id="CHEBI:18420"/>
    </cofactor>
    <text evidence="15">Binds 1 Mg(2+) ion per subunit.</text>
</comment>
<dbReference type="GO" id="GO:0043138">
    <property type="term" value="F:3'-5' DNA helicase activity"/>
    <property type="evidence" value="ECO:0007669"/>
    <property type="project" value="UniProtKB-UniRule"/>
</dbReference>
<dbReference type="PANTHER" id="PTHR11070:SF23">
    <property type="entry name" value="RECBCD ENZYME SUBUNIT RECB"/>
    <property type="match status" value="1"/>
</dbReference>
<gene>
    <name evidence="15 19" type="primary">recB</name>
    <name evidence="19" type="ORF">GCM10010960_15430</name>
</gene>
<evidence type="ECO:0000256" key="10">
    <source>
        <dbReference type="ARBA" id="ARBA00023125"/>
    </source>
</evidence>
<evidence type="ECO:0000256" key="7">
    <source>
        <dbReference type="ARBA" id="ARBA00022839"/>
    </source>
</evidence>
<comment type="function">
    <text evidence="15">A helicase/nuclease that prepares dsDNA breaks (DSB) for recombinational DNA repair. Binds to DSBs and unwinds DNA via a highly rapid and processive ATP-dependent bidirectional helicase activity. Unwinds dsDNA until it encounters a Chi (crossover hotspot instigator) sequence from the 3' direction. Cuts ssDNA a few nucleotides 3' to the Chi site. The properties and activities of the enzyme are changed at Chi. The Chi-altered holoenzyme produces a long 3'-ssDNA overhang and facilitates RecA-binding to the ssDNA for homologous DNA recombination and repair. Holoenzyme degrades any linearized DNA that is unable to undergo homologous recombination. In the holoenzyme this subunit contributes ATPase, 3'-5' helicase, exonuclease activity and loads RecA onto ssDNA.</text>
</comment>
<evidence type="ECO:0000256" key="5">
    <source>
        <dbReference type="ARBA" id="ARBA00022801"/>
    </source>
</evidence>
<dbReference type="RefSeq" id="WP_188449607.1">
    <property type="nucleotide sequence ID" value="NZ_BMFO01000003.1"/>
</dbReference>
<dbReference type="InterPro" id="IPR000212">
    <property type="entry name" value="DNA_helicase_UvrD/REP"/>
</dbReference>
<dbReference type="InterPro" id="IPR014016">
    <property type="entry name" value="UvrD-like_ATP-bd"/>
</dbReference>
<keyword evidence="1 15" id="KW-0540">Nuclease</keyword>
<comment type="similarity">
    <text evidence="15">Belongs to the helicase family. UvrD subfamily.</text>
</comment>
<dbReference type="EC" id="5.6.2.4" evidence="15"/>
<evidence type="ECO:0000256" key="2">
    <source>
        <dbReference type="ARBA" id="ARBA00022723"/>
    </source>
</evidence>
<comment type="miscellaneous">
    <text evidence="15">In the RecBCD complex, RecB has a slow 3'-5' helicase, an exonuclease activity and loads RecA onto ssDNA, RecD has a fast 5'-3' helicase activity, while RecC stimulates the ATPase and processivity of the RecB helicase and contributes to recognition of the Chi site.</text>
</comment>
<dbReference type="HAMAP" id="MF_01485">
    <property type="entry name" value="RecB"/>
    <property type="match status" value="1"/>
</dbReference>
<evidence type="ECO:0000313" key="19">
    <source>
        <dbReference type="EMBL" id="GGF94634.1"/>
    </source>
</evidence>
<dbReference type="Gene3D" id="3.90.320.10">
    <property type="match status" value="1"/>
</dbReference>
<feature type="binding site" evidence="16">
    <location>
        <begin position="20"/>
        <end position="27"/>
    </location>
    <ligand>
        <name>ATP</name>
        <dbReference type="ChEBI" id="CHEBI:30616"/>
    </ligand>
</feature>
<dbReference type="PROSITE" id="PS51198">
    <property type="entry name" value="UVRD_HELICASE_ATP_BIND"/>
    <property type="match status" value="1"/>
</dbReference>
<comment type="domain">
    <text evidence="15">The N-terminal DNA-binding domain is a ssDNA-dependent ATPase and has ATP-dependent 3'-5' helicase function. This domain interacts with RecC.</text>
</comment>
<keyword evidence="2 15" id="KW-0479">Metal-binding</keyword>
<feature type="region of interest" description="DNA-binding and helicase activity, interacts with RecC" evidence="15">
    <location>
        <begin position="1"/>
        <end position="830"/>
    </location>
</feature>
<feature type="region of interest" description="Nuclease activity, interacts with RecD and RecA" evidence="15">
    <location>
        <begin position="869"/>
        <end position="1142"/>
    </location>
</feature>
<dbReference type="InterPro" id="IPR014017">
    <property type="entry name" value="DNA_helicase_UvrD-like_C"/>
</dbReference>
<feature type="domain" description="UvrD-like helicase ATP-binding" evidence="17">
    <location>
        <begin position="1"/>
        <end position="446"/>
    </location>
</feature>
<keyword evidence="5 15" id="KW-0378">Hydrolase</keyword>
<evidence type="ECO:0000256" key="15">
    <source>
        <dbReference type="HAMAP-Rule" id="MF_01485"/>
    </source>
</evidence>
<evidence type="ECO:0000256" key="13">
    <source>
        <dbReference type="ARBA" id="ARBA00034617"/>
    </source>
</evidence>
<dbReference type="EC" id="3.1.11.5" evidence="15"/>
<organism evidence="19 20">
    <name type="scientific">Arenimonas maotaiensis</name>
    <dbReference type="NCBI Taxonomy" id="1446479"/>
    <lineage>
        <taxon>Bacteria</taxon>
        <taxon>Pseudomonadati</taxon>
        <taxon>Pseudomonadota</taxon>
        <taxon>Gammaproteobacteria</taxon>
        <taxon>Lysobacterales</taxon>
        <taxon>Lysobacteraceae</taxon>
        <taxon>Arenimonas</taxon>
    </lineage>
</organism>
<comment type="subunit">
    <text evidence="15">Heterotrimer of RecB, RecC and RecD. All subunits contribute to DNA-binding. Interacts with RecA.</text>
</comment>
<dbReference type="Pfam" id="PF13361">
    <property type="entry name" value="UvrD_C"/>
    <property type="match status" value="1"/>
</dbReference>
<dbReference type="GO" id="GO:0009338">
    <property type="term" value="C:exodeoxyribonuclease V complex"/>
    <property type="evidence" value="ECO:0007669"/>
    <property type="project" value="TreeGrafter"/>
</dbReference>
<dbReference type="InterPro" id="IPR038726">
    <property type="entry name" value="PDDEXK_AddAB-type"/>
</dbReference>
<evidence type="ECO:0000256" key="11">
    <source>
        <dbReference type="ARBA" id="ARBA00023204"/>
    </source>
</evidence>
<evidence type="ECO:0000256" key="8">
    <source>
        <dbReference type="ARBA" id="ARBA00022840"/>
    </source>
</evidence>
<evidence type="ECO:0000259" key="18">
    <source>
        <dbReference type="PROSITE" id="PS51217"/>
    </source>
</evidence>
<dbReference type="Gene3D" id="1.10.3170.10">
    <property type="entry name" value="Recbcd, chain B, domain 2"/>
    <property type="match status" value="1"/>
</dbReference>
<evidence type="ECO:0000256" key="3">
    <source>
        <dbReference type="ARBA" id="ARBA00022741"/>
    </source>
</evidence>
<dbReference type="EMBL" id="BMFO01000003">
    <property type="protein sequence ID" value="GGF94634.1"/>
    <property type="molecule type" value="Genomic_DNA"/>
</dbReference>
<keyword evidence="4 15" id="KW-0227">DNA damage</keyword>
<evidence type="ECO:0000256" key="12">
    <source>
        <dbReference type="ARBA" id="ARBA00023235"/>
    </source>
</evidence>
<keyword evidence="11 15" id="KW-0234">DNA repair</keyword>
<dbReference type="Gene3D" id="1.10.486.10">
    <property type="entry name" value="PCRA, domain 4"/>
    <property type="match status" value="1"/>
</dbReference>
<dbReference type="PROSITE" id="PS51217">
    <property type="entry name" value="UVRD_HELICASE_CTER"/>
    <property type="match status" value="1"/>
</dbReference>
<dbReference type="GO" id="GO:0005829">
    <property type="term" value="C:cytosol"/>
    <property type="evidence" value="ECO:0007669"/>
    <property type="project" value="TreeGrafter"/>
</dbReference>
<evidence type="ECO:0000256" key="4">
    <source>
        <dbReference type="ARBA" id="ARBA00022763"/>
    </source>
</evidence>
<accession>A0A917CRH8</accession>
<keyword evidence="9 15" id="KW-0460">Magnesium</keyword>
<sequence length="1142" mass="125420">MAEVPLAYRLALDGTVLIEASAGTGKTYTLVRLMARHILWHGHGIERVLAVTFTNAAAAELKQRLRAFLLQIDAELKHFRTAGEFSDGDIVHLFSAAPDDIDMGLMLQRLNTALANIDRAAVFTIHGFCQRLLQRFALRTGQPIPAPALMEDETALRLRVCEEFWRRESADMATARRLDAAFGNPESMAESLPHLLSHARLTPLPSNATAPDFDSALAALRERHTADAGASEALLLSAFDDDTLNKSGLRSAESIRAAFAEITGYLRDPDPCAPPAFAKIAFSRIKVKKGKPQPDSPLLRALDDWNAFAEAWQTHHRQAAIALHHRLAEYARTRLPLLKQQAGAVGFDDIIDAVHTALEADDDGSLADEIRAAWPVALVDEFQDTDSRQWRIFERVYRRGEHAPLTLIGDPKQAIYGFRGGDIHTYLAVKALAERHAGLTENFRSSQRLLDDIQRVFIGRRPHPFMEDGMAFTPVQAGRPGAELRLRGEPVPSLHFLRLPAAEDGKPLNIGTARLAAADRCADTLAGLLHAGRIGEAQVLEGGSQRALAEADIAVLVHTNREAMLMQSRLRARGVDSVCVRRDSVFESHAARDILGLLHHLLQPGSHRAERTAAGGLLLSAAHAAGYAPDLPELATRLLKQGPWAAIAPILDAAAPVLTRDADSERHLGQYAQVLEAVQAQYRPTPEPAHYLDWLGRQIALAGTADAEDRAPPRLESSQPRVRIMTLHQSKGLEFGAVFLPFSAIARKPGKRFARYVEDGARCLAIDLDDAGDAVKDAVEREHRSESLRLLYVGMTRAKFALHCVLGDIKGFADSALGYLLLGDPAQALDDALAGYAVADDIPTAPVLPPAPRNAEMPALPANKRMPELWQVHSFSGLHREREADFVHAADDERPVYGDADPGPYQGAAFGNALHAVLEIAQAADWRSPGEPALAQCRAALSAFGFDADAARNGAAVLMRLAQATLQARLPEDAALIDLPPQDKRHEMEFHLSLRRAGGEDVLALLHRFGYCLQRTRLGPPPGLNGLLTGKIDLLYRHGEKLFLLDYKSNRLPDYGEDGLRQAIRAQEYDLQYLLYTVAVHRWLRRRMPGYRYERHFGGVRYLFSRGIDPSHPDNGIFRDRPDAGLIMALDACFDAEAVTDA</sequence>
<keyword evidence="8 15" id="KW-0067">ATP-binding</keyword>
<comment type="caution">
    <text evidence="19">The sequence shown here is derived from an EMBL/GenBank/DDBJ whole genome shotgun (WGS) entry which is preliminary data.</text>
</comment>
<dbReference type="GO" id="GO:0000724">
    <property type="term" value="P:double-strand break repair via homologous recombination"/>
    <property type="evidence" value="ECO:0007669"/>
    <property type="project" value="UniProtKB-UniRule"/>
</dbReference>
<comment type="catalytic activity">
    <reaction evidence="13 15">
        <text>Couples ATP hydrolysis with the unwinding of duplex DNA by translocating in the 3'-5' direction.</text>
        <dbReference type="EC" id="5.6.2.4"/>
    </reaction>
</comment>
<dbReference type="PANTHER" id="PTHR11070">
    <property type="entry name" value="UVRD / RECB / PCRA DNA HELICASE FAMILY MEMBER"/>
    <property type="match status" value="1"/>
</dbReference>
<evidence type="ECO:0000256" key="16">
    <source>
        <dbReference type="PROSITE-ProRule" id="PRU00560"/>
    </source>
</evidence>
<evidence type="ECO:0000259" key="17">
    <source>
        <dbReference type="PROSITE" id="PS51198"/>
    </source>
</evidence>
<dbReference type="InterPro" id="IPR004586">
    <property type="entry name" value="RecB"/>
</dbReference>
<dbReference type="InterPro" id="IPR011335">
    <property type="entry name" value="Restrct_endonuc-II-like"/>
</dbReference>
<feature type="active site" description="For nuclease activity" evidence="15">
    <location>
        <position position="1046"/>
    </location>
</feature>
<keyword evidence="10 15" id="KW-0238">DNA-binding</keyword>
<dbReference type="Proteomes" id="UP000632858">
    <property type="component" value="Unassembled WGS sequence"/>
</dbReference>
<dbReference type="Gene3D" id="3.40.50.300">
    <property type="entry name" value="P-loop containing nucleotide triphosphate hydrolases"/>
    <property type="match status" value="2"/>
</dbReference>
<evidence type="ECO:0000313" key="20">
    <source>
        <dbReference type="Proteomes" id="UP000632858"/>
    </source>
</evidence>
<evidence type="ECO:0000256" key="6">
    <source>
        <dbReference type="ARBA" id="ARBA00022806"/>
    </source>
</evidence>
<feature type="binding site" evidence="15">
    <location>
        <position position="915"/>
    </location>
    <ligand>
        <name>Mg(2+)</name>
        <dbReference type="ChEBI" id="CHEBI:18420"/>
    </ligand>
</feature>
<reference evidence="19" key="1">
    <citation type="journal article" date="2014" name="Int. J. Syst. Evol. Microbiol.">
        <title>Complete genome sequence of Corynebacterium casei LMG S-19264T (=DSM 44701T), isolated from a smear-ripened cheese.</title>
        <authorList>
            <consortium name="US DOE Joint Genome Institute (JGI-PGF)"/>
            <person name="Walter F."/>
            <person name="Albersmeier A."/>
            <person name="Kalinowski J."/>
            <person name="Ruckert C."/>
        </authorList>
    </citation>
    <scope>NUCLEOTIDE SEQUENCE</scope>
    <source>
        <strain evidence="19">CGMCC 1.12726</strain>
    </source>
</reference>